<accession>A0A0A0MBD5</accession>
<dbReference type="Proteomes" id="UP000030003">
    <property type="component" value="Unassembled WGS sequence"/>
</dbReference>
<dbReference type="RefSeq" id="WP_027069615.1">
    <property type="nucleotide sequence ID" value="NZ_AUHT01000006.1"/>
</dbReference>
<proteinExistence type="predicted"/>
<comment type="caution">
    <text evidence="3">The sequence shown here is derived from an EMBL/GenBank/DDBJ whole genome shotgun (WGS) entry which is preliminary data.</text>
</comment>
<dbReference type="PANTHER" id="PTHR38593">
    <property type="entry name" value="BLR2558 PROTEIN"/>
    <property type="match status" value="1"/>
</dbReference>
<feature type="domain" description="DUF4142" evidence="2">
    <location>
        <begin position="29"/>
        <end position="155"/>
    </location>
</feature>
<dbReference type="EMBL" id="AVBH01000001">
    <property type="protein sequence ID" value="KGO99909.1"/>
    <property type="molecule type" value="Genomic_DNA"/>
</dbReference>
<evidence type="ECO:0000313" key="4">
    <source>
        <dbReference type="Proteomes" id="UP000030003"/>
    </source>
</evidence>
<evidence type="ECO:0000313" key="3">
    <source>
        <dbReference type="EMBL" id="KGO99909.1"/>
    </source>
</evidence>
<dbReference type="Gene3D" id="1.20.1260.10">
    <property type="match status" value="1"/>
</dbReference>
<dbReference type="STRING" id="1385515.GCA_000423325_01205"/>
<dbReference type="InterPro" id="IPR012347">
    <property type="entry name" value="Ferritin-like"/>
</dbReference>
<organism evidence="3 4">
    <name type="scientific">Lysobacter defluvii IMMIB APB-9 = DSM 18482</name>
    <dbReference type="NCBI Taxonomy" id="1385515"/>
    <lineage>
        <taxon>Bacteria</taxon>
        <taxon>Pseudomonadati</taxon>
        <taxon>Pseudomonadota</taxon>
        <taxon>Gammaproteobacteria</taxon>
        <taxon>Lysobacterales</taxon>
        <taxon>Lysobacteraceae</taxon>
        <taxon>Novilysobacter</taxon>
    </lineage>
</organism>
<dbReference type="Pfam" id="PF13628">
    <property type="entry name" value="DUF4142"/>
    <property type="match status" value="1"/>
</dbReference>
<dbReference type="AlphaFoldDB" id="A0A0A0MBD5"/>
<evidence type="ECO:0000259" key="2">
    <source>
        <dbReference type="Pfam" id="PF13628"/>
    </source>
</evidence>
<evidence type="ECO:0000256" key="1">
    <source>
        <dbReference type="SAM" id="Coils"/>
    </source>
</evidence>
<dbReference type="eggNOG" id="COG3652">
    <property type="taxonomic scope" value="Bacteria"/>
</dbReference>
<name>A0A0A0MBD5_9GAMM</name>
<gene>
    <name evidence="3" type="ORF">N791_00225</name>
</gene>
<dbReference type="PANTHER" id="PTHR38593:SF1">
    <property type="entry name" value="BLR2558 PROTEIN"/>
    <property type="match status" value="1"/>
</dbReference>
<dbReference type="InterPro" id="IPR025419">
    <property type="entry name" value="DUF4142"/>
</dbReference>
<dbReference type="OrthoDB" id="5952632at2"/>
<keyword evidence="1" id="KW-0175">Coiled coil</keyword>
<feature type="coiled-coil region" evidence="1">
    <location>
        <begin position="54"/>
        <end position="81"/>
    </location>
</feature>
<sequence>MIGKVFKLALLAGAGVAAWKAATRHAPGSFYEQALRSGAAEVEASKSAQLRGASAELRRFAQEMEHDHNELNQQLSEASGLEVPQPDARQLAMLRQLDANQGAEYDRAWLRHMARSHAKAIRLYQQTVDHAGPGAQVASKALPKLREHARRVEELQRTPREVRSTEPQATI</sequence>
<reference evidence="3 4" key="1">
    <citation type="submission" date="2013-08" db="EMBL/GenBank/DDBJ databases">
        <title>Genomic analysis of Lysobacter defluvii.</title>
        <authorList>
            <person name="Wang Q."/>
            <person name="Wang G."/>
        </authorList>
    </citation>
    <scope>NUCLEOTIDE SEQUENCE [LARGE SCALE GENOMIC DNA]</scope>
    <source>
        <strain evidence="3 4">IMMIB APB-9</strain>
    </source>
</reference>
<keyword evidence="4" id="KW-1185">Reference proteome</keyword>
<protein>
    <recommendedName>
        <fullName evidence="2">DUF4142 domain-containing protein</fullName>
    </recommendedName>
</protein>